<gene>
    <name evidence="1" type="ORF">SCLAV_1585</name>
</gene>
<proteinExistence type="predicted"/>
<evidence type="ECO:0000313" key="1">
    <source>
        <dbReference type="EMBL" id="EFG06660.1"/>
    </source>
</evidence>
<sequence>MMLSLWVISLGVIASGIAHELETLHLSA</sequence>
<accession>E2Q234</accession>
<protein>
    <submittedName>
        <fullName evidence="1">Uncharacterized protein</fullName>
    </submittedName>
</protein>
<dbReference type="Proteomes" id="UP000002357">
    <property type="component" value="Chromosome"/>
</dbReference>
<dbReference type="AlphaFoldDB" id="E2Q234"/>
<reference evidence="1 2" key="1">
    <citation type="journal article" date="2010" name="Genome Biol. Evol.">
        <title>The sequence of a 1.8-mb bacterial linear plasmid reveals a rich evolutionary reservoir of secondary metabolic pathways.</title>
        <authorList>
            <person name="Medema M.H."/>
            <person name="Trefzer A."/>
            <person name="Kovalchuk A."/>
            <person name="van den Berg M."/>
            <person name="Mueller U."/>
            <person name="Heijne W."/>
            <person name="Wu L."/>
            <person name="Alam M.T."/>
            <person name="Ronning C.M."/>
            <person name="Nierman W.C."/>
            <person name="Bovenberg R.A.L."/>
            <person name="Breitling R."/>
            <person name="Takano E."/>
        </authorList>
    </citation>
    <scope>NUCLEOTIDE SEQUENCE [LARGE SCALE GENOMIC DNA]</scope>
    <source>
        <strain evidence="2">ATCC 27064 / DSM 738 / JCM 4710 / NBRC 13307 / NCIMB 12785 / NRRL 3585 / VKM Ac-602</strain>
    </source>
</reference>
<name>E2Q234_STRCL</name>
<keyword evidence="2" id="KW-1185">Reference proteome</keyword>
<evidence type="ECO:0000313" key="2">
    <source>
        <dbReference type="Proteomes" id="UP000002357"/>
    </source>
</evidence>
<organism evidence="1 2">
    <name type="scientific">Streptomyces clavuligerus</name>
    <dbReference type="NCBI Taxonomy" id="1901"/>
    <lineage>
        <taxon>Bacteria</taxon>
        <taxon>Bacillati</taxon>
        <taxon>Actinomycetota</taxon>
        <taxon>Actinomycetes</taxon>
        <taxon>Kitasatosporales</taxon>
        <taxon>Streptomycetaceae</taxon>
        <taxon>Streptomyces</taxon>
    </lineage>
</organism>
<dbReference type="EMBL" id="CM000913">
    <property type="protein sequence ID" value="EFG06660.1"/>
    <property type="molecule type" value="Genomic_DNA"/>
</dbReference>